<protein>
    <recommendedName>
        <fullName evidence="20">Reverse transcriptase</fullName>
    </recommendedName>
</protein>
<dbReference type="Gene3D" id="1.10.340.70">
    <property type="match status" value="1"/>
</dbReference>
<dbReference type="InterPro" id="IPR012337">
    <property type="entry name" value="RNaseH-like_sf"/>
</dbReference>
<reference evidence="18 19" key="1">
    <citation type="submission" date="2019-02" db="EMBL/GenBank/DDBJ databases">
        <title>Genome sequencing of the rare red list fungi Phellinidium pouzarii.</title>
        <authorList>
            <person name="Buettner E."/>
            <person name="Kellner H."/>
        </authorList>
    </citation>
    <scope>NUCLEOTIDE SEQUENCE [LARGE SCALE GENOMIC DNA]</scope>
    <source>
        <strain evidence="18 19">DSM 108285</strain>
    </source>
</reference>
<keyword evidence="19" id="KW-1185">Reference proteome</keyword>
<evidence type="ECO:0000259" key="16">
    <source>
        <dbReference type="PROSITE" id="PS50013"/>
    </source>
</evidence>
<evidence type="ECO:0000256" key="7">
    <source>
        <dbReference type="ARBA" id="ARBA00022759"/>
    </source>
</evidence>
<dbReference type="OrthoDB" id="3341476at2759"/>
<gene>
    <name evidence="18" type="ORF">EW145_g237</name>
</gene>
<keyword evidence="2" id="KW-0808">Transferase</keyword>
<dbReference type="PROSITE" id="PS50013">
    <property type="entry name" value="CHROMO_2"/>
    <property type="match status" value="1"/>
</dbReference>
<dbReference type="InterPro" id="IPR023780">
    <property type="entry name" value="Chromo_domain"/>
</dbReference>
<dbReference type="FunFam" id="1.10.340.70:FF:000001">
    <property type="entry name" value="Retrovirus-related Pol polyprotein from transposon gypsy-like Protein"/>
    <property type="match status" value="1"/>
</dbReference>
<dbReference type="Proteomes" id="UP000308199">
    <property type="component" value="Unassembled WGS sequence"/>
</dbReference>
<evidence type="ECO:0000256" key="14">
    <source>
        <dbReference type="ARBA" id="ARBA00023125"/>
    </source>
</evidence>
<dbReference type="Gene3D" id="3.30.420.10">
    <property type="entry name" value="Ribonuclease H-like superfamily/Ribonuclease H"/>
    <property type="match status" value="1"/>
</dbReference>
<dbReference type="CDD" id="cd00024">
    <property type="entry name" value="CD_CSD"/>
    <property type="match status" value="1"/>
</dbReference>
<evidence type="ECO:0000256" key="1">
    <source>
        <dbReference type="ARBA" id="ARBA00022670"/>
    </source>
</evidence>
<evidence type="ECO:0000256" key="10">
    <source>
        <dbReference type="ARBA" id="ARBA00022884"/>
    </source>
</evidence>
<keyword evidence="7" id="KW-0255">Endonuclease</keyword>
<dbReference type="FunFam" id="3.30.70.270:FF:000003">
    <property type="entry name" value="Transposon Ty3-G Gag-Pol polyprotein"/>
    <property type="match status" value="1"/>
</dbReference>
<dbReference type="GO" id="GO:0046872">
    <property type="term" value="F:metal ion binding"/>
    <property type="evidence" value="ECO:0007669"/>
    <property type="project" value="UniProtKB-KW"/>
</dbReference>
<evidence type="ECO:0000256" key="15">
    <source>
        <dbReference type="ARBA" id="ARBA00023172"/>
    </source>
</evidence>
<dbReference type="Pfam" id="PF24626">
    <property type="entry name" value="SH3_Tf2-1"/>
    <property type="match status" value="1"/>
</dbReference>
<dbReference type="Pfam" id="PF17921">
    <property type="entry name" value="Integrase_H2C2"/>
    <property type="match status" value="1"/>
</dbReference>
<evidence type="ECO:0008006" key="20">
    <source>
        <dbReference type="Google" id="ProtNLM"/>
    </source>
</evidence>
<dbReference type="InterPro" id="IPR050951">
    <property type="entry name" value="Retrovirus_Pol_polyprotein"/>
</dbReference>
<sequence length="837" mass="96294">MASPFFFIKKDDGSLQAIQDYRKLNEGTIKNKYPLPLINELIDKVKGAKYITKLDAAFRTNLGLFEPTVMFFGLCNVPATFQAFVDEIFKELIYQDVIIIYLDDVLIFSQDLQQHQKLVVEVLKIMWEHHLYLKPQKCEFETQTIKYLGHIIGNGEVHMDPKKTLAIRDWPKPTNLKELQQFLGLGNWLRCFIKDYSLVVKLLMALTGKAVWDWSGEANRAFFELKEHLCTPPVLVIPDKEGAFRVEADASDFATGGVLLQKQQGKWQIAAYCLAMLLEVERNYEIYDKEMLAIVQALKEWRHYLQGAKQPFEVWTDHANLTYFQLPQKLNRRQARWQLELAEFDFTLVHKLGQDDNNSIVFIKEEWLAQGVIRISRDGLVSEIRASQEQLPIDDRLTGLDKREGLLWKGDHLFVPEDVQSKVLHEFHNSPLAGHSGSTKMVSLVRQEFWWPSMYADVCNYVQGCDRCQRTKAVQTTCAKILHPNEVPESPWQVVTVDLIGELLASNNFNAICVIVDHFSKQMHAIPMTTKLTAEGMAKIYRDHVFRLHGLPQKIIHDRGTQFDAKMMKELYKLLHIEGNPSMAYHPQTDGQTECVNQELEQYLQLYVNHRQTDWADWLSLAEFAYNNREHSATKMSLFYANTGVHPMGLTDICTSSANLTAEDFAKHVKDVHALAQANLTKVAADMKQFYDRHAGQQIEFEPGAKVFLDGCHIQTDRPSAKMEDKWFGPYEVVERVGAGAYHLKLPSTWKKVHPVFNVVLLKPANEPAFESQQAPLPPPPVVLDNEEEYEVDKILDSHIHRGKLQYLVKWTGYMDPTWQPEQDVTKNAAEAVEIFY</sequence>
<evidence type="ECO:0000256" key="5">
    <source>
        <dbReference type="ARBA" id="ARBA00022723"/>
    </source>
</evidence>
<dbReference type="PROSITE" id="PS50994">
    <property type="entry name" value="INTEGRASE"/>
    <property type="match status" value="1"/>
</dbReference>
<dbReference type="GO" id="GO:0003887">
    <property type="term" value="F:DNA-directed DNA polymerase activity"/>
    <property type="evidence" value="ECO:0007669"/>
    <property type="project" value="UniProtKB-KW"/>
</dbReference>
<dbReference type="CDD" id="cd01647">
    <property type="entry name" value="RT_LTR"/>
    <property type="match status" value="1"/>
</dbReference>
<dbReference type="PANTHER" id="PTHR37984">
    <property type="entry name" value="PROTEIN CBG26694"/>
    <property type="match status" value="1"/>
</dbReference>
<dbReference type="InterPro" id="IPR000477">
    <property type="entry name" value="RT_dom"/>
</dbReference>
<evidence type="ECO:0000256" key="3">
    <source>
        <dbReference type="ARBA" id="ARBA00022695"/>
    </source>
</evidence>
<dbReference type="SMART" id="SM00298">
    <property type="entry name" value="CHROMO"/>
    <property type="match status" value="1"/>
</dbReference>
<dbReference type="GO" id="GO:0006338">
    <property type="term" value="P:chromatin remodeling"/>
    <property type="evidence" value="ECO:0007669"/>
    <property type="project" value="UniProtKB-ARBA"/>
</dbReference>
<dbReference type="Gene3D" id="3.30.70.270">
    <property type="match status" value="3"/>
</dbReference>
<organism evidence="18 19">
    <name type="scientific">Phellinidium pouzarii</name>
    <dbReference type="NCBI Taxonomy" id="167371"/>
    <lineage>
        <taxon>Eukaryota</taxon>
        <taxon>Fungi</taxon>
        <taxon>Dikarya</taxon>
        <taxon>Basidiomycota</taxon>
        <taxon>Agaricomycotina</taxon>
        <taxon>Agaricomycetes</taxon>
        <taxon>Hymenochaetales</taxon>
        <taxon>Hymenochaetaceae</taxon>
        <taxon>Phellinidium</taxon>
    </lineage>
</organism>
<evidence type="ECO:0000256" key="11">
    <source>
        <dbReference type="ARBA" id="ARBA00022908"/>
    </source>
</evidence>
<keyword evidence="13" id="KW-0239">DNA-directed DNA polymerase</keyword>
<dbReference type="SUPFAM" id="SSF56672">
    <property type="entry name" value="DNA/RNA polymerases"/>
    <property type="match status" value="1"/>
</dbReference>
<dbReference type="GO" id="GO:0003964">
    <property type="term" value="F:RNA-directed DNA polymerase activity"/>
    <property type="evidence" value="ECO:0007669"/>
    <property type="project" value="UniProtKB-KW"/>
</dbReference>
<dbReference type="InterPro" id="IPR016197">
    <property type="entry name" value="Chromo-like_dom_sf"/>
</dbReference>
<evidence type="ECO:0000259" key="17">
    <source>
        <dbReference type="PROSITE" id="PS50994"/>
    </source>
</evidence>
<name>A0A4S4LJS8_9AGAM</name>
<evidence type="ECO:0000256" key="6">
    <source>
        <dbReference type="ARBA" id="ARBA00022750"/>
    </source>
</evidence>
<dbReference type="PANTHER" id="PTHR37984:SF5">
    <property type="entry name" value="PROTEIN NYNRIN-LIKE"/>
    <property type="match status" value="1"/>
</dbReference>
<dbReference type="InterPro" id="IPR043502">
    <property type="entry name" value="DNA/RNA_pol_sf"/>
</dbReference>
<dbReference type="InterPro" id="IPR041588">
    <property type="entry name" value="Integrase_H2C2"/>
</dbReference>
<feature type="domain" description="Chromo" evidence="16">
    <location>
        <begin position="790"/>
        <end position="837"/>
    </location>
</feature>
<dbReference type="Pfam" id="PF00385">
    <property type="entry name" value="Chromo"/>
    <property type="match status" value="1"/>
</dbReference>
<dbReference type="FunFam" id="3.30.420.10:FF:000032">
    <property type="entry name" value="Retrovirus-related Pol polyprotein from transposon 297-like Protein"/>
    <property type="match status" value="1"/>
</dbReference>
<dbReference type="EMBL" id="SGPK01000004">
    <property type="protein sequence ID" value="THH12087.1"/>
    <property type="molecule type" value="Genomic_DNA"/>
</dbReference>
<keyword evidence="6" id="KW-0064">Aspartyl protease</keyword>
<dbReference type="Gene3D" id="2.40.50.40">
    <property type="match status" value="1"/>
</dbReference>
<keyword evidence="3" id="KW-0548">Nucleotidyltransferase</keyword>
<keyword evidence="9" id="KW-0460">Magnesium</keyword>
<feature type="domain" description="Integrase catalytic" evidence="17">
    <location>
        <begin position="487"/>
        <end position="655"/>
    </location>
</feature>
<dbReference type="GO" id="GO:0006310">
    <property type="term" value="P:DNA recombination"/>
    <property type="evidence" value="ECO:0007669"/>
    <property type="project" value="UniProtKB-KW"/>
</dbReference>
<dbReference type="InterPro" id="IPR036397">
    <property type="entry name" value="RNaseH_sf"/>
</dbReference>
<dbReference type="InterPro" id="IPR043128">
    <property type="entry name" value="Rev_trsase/Diguanyl_cyclase"/>
</dbReference>
<dbReference type="GO" id="GO:0015074">
    <property type="term" value="P:DNA integration"/>
    <property type="evidence" value="ECO:0007669"/>
    <property type="project" value="UniProtKB-KW"/>
</dbReference>
<evidence type="ECO:0000313" key="19">
    <source>
        <dbReference type="Proteomes" id="UP000308199"/>
    </source>
</evidence>
<dbReference type="InterPro" id="IPR001584">
    <property type="entry name" value="Integrase_cat-core"/>
</dbReference>
<dbReference type="GO" id="GO:0004190">
    <property type="term" value="F:aspartic-type endopeptidase activity"/>
    <property type="evidence" value="ECO:0007669"/>
    <property type="project" value="UniProtKB-KW"/>
</dbReference>
<dbReference type="CDD" id="cd09274">
    <property type="entry name" value="RNase_HI_RT_Ty3"/>
    <property type="match status" value="1"/>
</dbReference>
<keyword evidence="15" id="KW-0233">DNA recombination</keyword>
<dbReference type="InterPro" id="IPR056924">
    <property type="entry name" value="SH3_Tf2-1"/>
</dbReference>
<dbReference type="SUPFAM" id="SSF54160">
    <property type="entry name" value="Chromo domain-like"/>
    <property type="match status" value="1"/>
</dbReference>
<dbReference type="GO" id="GO:0005634">
    <property type="term" value="C:nucleus"/>
    <property type="evidence" value="ECO:0007669"/>
    <property type="project" value="UniProtKB-ARBA"/>
</dbReference>
<keyword evidence="12" id="KW-0695">RNA-directed DNA polymerase</keyword>
<dbReference type="GO" id="GO:0003677">
    <property type="term" value="F:DNA binding"/>
    <property type="evidence" value="ECO:0007669"/>
    <property type="project" value="UniProtKB-KW"/>
</dbReference>
<keyword evidence="8" id="KW-0378">Hydrolase</keyword>
<evidence type="ECO:0000313" key="18">
    <source>
        <dbReference type="EMBL" id="THH12087.1"/>
    </source>
</evidence>
<dbReference type="AlphaFoldDB" id="A0A4S4LJS8"/>
<evidence type="ECO:0000256" key="9">
    <source>
        <dbReference type="ARBA" id="ARBA00022842"/>
    </source>
</evidence>
<dbReference type="GO" id="GO:0003723">
    <property type="term" value="F:RNA binding"/>
    <property type="evidence" value="ECO:0007669"/>
    <property type="project" value="UniProtKB-KW"/>
</dbReference>
<evidence type="ECO:0000256" key="4">
    <source>
        <dbReference type="ARBA" id="ARBA00022722"/>
    </source>
</evidence>
<keyword evidence="10" id="KW-0694">RNA-binding</keyword>
<keyword evidence="4" id="KW-0540">Nuclease</keyword>
<dbReference type="InterPro" id="IPR000953">
    <property type="entry name" value="Chromo/chromo_shadow_dom"/>
</dbReference>
<dbReference type="GO" id="GO:0006508">
    <property type="term" value="P:proteolysis"/>
    <property type="evidence" value="ECO:0007669"/>
    <property type="project" value="UniProtKB-KW"/>
</dbReference>
<dbReference type="InterPro" id="IPR041373">
    <property type="entry name" value="RT_RNaseH"/>
</dbReference>
<dbReference type="GO" id="GO:0004519">
    <property type="term" value="F:endonuclease activity"/>
    <property type="evidence" value="ECO:0007669"/>
    <property type="project" value="UniProtKB-KW"/>
</dbReference>
<keyword evidence="1" id="KW-0645">Protease</keyword>
<keyword evidence="5" id="KW-0479">Metal-binding</keyword>
<accession>A0A4S4LJS8</accession>
<dbReference type="Gene3D" id="3.10.10.10">
    <property type="entry name" value="HIV Type 1 Reverse Transcriptase, subunit A, domain 1"/>
    <property type="match status" value="2"/>
</dbReference>
<dbReference type="Pfam" id="PF17917">
    <property type="entry name" value="RT_RNaseH"/>
    <property type="match status" value="1"/>
</dbReference>
<keyword evidence="11" id="KW-0229">DNA integration</keyword>
<comment type="caution">
    <text evidence="18">The sequence shown here is derived from an EMBL/GenBank/DDBJ whole genome shotgun (WGS) entry which is preliminary data.</text>
</comment>
<dbReference type="FunFam" id="3.30.70.270:FF:000020">
    <property type="entry name" value="Transposon Tf2-6 polyprotein-like Protein"/>
    <property type="match status" value="1"/>
</dbReference>
<keyword evidence="14" id="KW-0238">DNA-binding</keyword>
<evidence type="ECO:0000256" key="12">
    <source>
        <dbReference type="ARBA" id="ARBA00022918"/>
    </source>
</evidence>
<evidence type="ECO:0000256" key="2">
    <source>
        <dbReference type="ARBA" id="ARBA00022679"/>
    </source>
</evidence>
<dbReference type="Pfam" id="PF00078">
    <property type="entry name" value="RVT_1"/>
    <property type="match status" value="1"/>
</dbReference>
<evidence type="ECO:0000256" key="13">
    <source>
        <dbReference type="ARBA" id="ARBA00022932"/>
    </source>
</evidence>
<proteinExistence type="predicted"/>
<dbReference type="SUPFAM" id="SSF53098">
    <property type="entry name" value="Ribonuclease H-like"/>
    <property type="match status" value="1"/>
</dbReference>
<evidence type="ECO:0000256" key="8">
    <source>
        <dbReference type="ARBA" id="ARBA00022801"/>
    </source>
</evidence>